<evidence type="ECO:0000256" key="2">
    <source>
        <dbReference type="SAM" id="MobiDB-lite"/>
    </source>
</evidence>
<comment type="caution">
    <text evidence="4">The sequence shown here is derived from an EMBL/GenBank/DDBJ whole genome shotgun (WGS) entry which is preliminary data.</text>
</comment>
<keyword evidence="5" id="KW-1185">Reference proteome</keyword>
<organism evidence="4 5">
    <name type="scientific">Tilletia indica</name>
    <dbReference type="NCBI Taxonomy" id="43049"/>
    <lineage>
        <taxon>Eukaryota</taxon>
        <taxon>Fungi</taxon>
        <taxon>Dikarya</taxon>
        <taxon>Basidiomycota</taxon>
        <taxon>Ustilaginomycotina</taxon>
        <taxon>Exobasidiomycetes</taxon>
        <taxon>Tilletiales</taxon>
        <taxon>Tilletiaceae</taxon>
        <taxon>Tilletia</taxon>
    </lineage>
</organism>
<dbReference type="EMBL" id="LWDF02000236">
    <property type="protein sequence ID" value="KAE8251666.1"/>
    <property type="molecule type" value="Genomic_DNA"/>
</dbReference>
<dbReference type="InterPro" id="IPR029058">
    <property type="entry name" value="AB_hydrolase_fold"/>
</dbReference>
<dbReference type="Proteomes" id="UP000077521">
    <property type="component" value="Unassembled WGS sequence"/>
</dbReference>
<evidence type="ECO:0000256" key="1">
    <source>
        <dbReference type="ARBA" id="ARBA00022801"/>
    </source>
</evidence>
<dbReference type="InterPro" id="IPR050300">
    <property type="entry name" value="GDXG_lipolytic_enzyme"/>
</dbReference>
<feature type="compositionally biased region" description="Basic and acidic residues" evidence="2">
    <location>
        <begin position="260"/>
        <end position="273"/>
    </location>
</feature>
<dbReference type="Pfam" id="PF20434">
    <property type="entry name" value="BD-FAE"/>
    <property type="match status" value="1"/>
</dbReference>
<evidence type="ECO:0000313" key="5">
    <source>
        <dbReference type="Proteomes" id="UP000077521"/>
    </source>
</evidence>
<dbReference type="PANTHER" id="PTHR48081">
    <property type="entry name" value="AB HYDROLASE SUPERFAMILY PROTEIN C4A8.06C"/>
    <property type="match status" value="1"/>
</dbReference>
<dbReference type="InterPro" id="IPR049492">
    <property type="entry name" value="BD-FAE-like_dom"/>
</dbReference>
<feature type="compositionally biased region" description="Low complexity" evidence="2">
    <location>
        <begin position="250"/>
        <end position="259"/>
    </location>
</feature>
<protein>
    <recommendedName>
        <fullName evidence="3">BD-FAE-like domain-containing protein</fullName>
    </recommendedName>
</protein>
<reference evidence="4" key="1">
    <citation type="submission" date="2016-04" db="EMBL/GenBank/DDBJ databases">
        <authorList>
            <person name="Nguyen H.D."/>
            <person name="Samba Siva P."/>
            <person name="Cullis J."/>
            <person name="Levesque C.A."/>
            <person name="Hambleton S."/>
        </authorList>
    </citation>
    <scope>NUCLEOTIDE SEQUENCE</scope>
    <source>
        <strain evidence="4">DAOMC 236416</strain>
    </source>
</reference>
<evidence type="ECO:0000259" key="3">
    <source>
        <dbReference type="Pfam" id="PF20434"/>
    </source>
</evidence>
<evidence type="ECO:0000313" key="4">
    <source>
        <dbReference type="EMBL" id="KAE8251666.1"/>
    </source>
</evidence>
<name>A0A177T9C0_9BASI</name>
<feature type="domain" description="BD-FAE-like" evidence="3">
    <location>
        <begin position="31"/>
        <end position="150"/>
    </location>
</feature>
<reference evidence="4" key="2">
    <citation type="journal article" date="2019" name="IMA Fungus">
        <title>Genome sequencing and comparison of five Tilletia species to identify candidate genes for the detection of regulated species infecting wheat.</title>
        <authorList>
            <person name="Nguyen H.D.T."/>
            <person name="Sultana T."/>
            <person name="Kesanakurti P."/>
            <person name="Hambleton S."/>
        </authorList>
    </citation>
    <scope>NUCLEOTIDE SEQUENCE</scope>
    <source>
        <strain evidence="4">DAOMC 236416</strain>
    </source>
</reference>
<feature type="region of interest" description="Disordered" evidence="2">
    <location>
        <begin position="250"/>
        <end position="273"/>
    </location>
</feature>
<keyword evidence="1" id="KW-0378">Hydrolase</keyword>
<dbReference type="PANTHER" id="PTHR48081:SF33">
    <property type="entry name" value="KYNURENINE FORMAMIDASE"/>
    <property type="match status" value="1"/>
</dbReference>
<dbReference type="SUPFAM" id="SSF53474">
    <property type="entry name" value="alpha/beta-Hydrolases"/>
    <property type="match status" value="1"/>
</dbReference>
<dbReference type="AlphaFoldDB" id="A0A177T9C0"/>
<dbReference type="GO" id="GO:0016787">
    <property type="term" value="F:hydrolase activity"/>
    <property type="evidence" value="ECO:0007669"/>
    <property type="project" value="UniProtKB-KW"/>
</dbReference>
<accession>A0A177T9C0</accession>
<sequence>MVSALPRQFLKIPYLSDGGGEDQLAIQQTVDLFLPHAFEAKPRLLILVHGGAWRAGDKDELHPLALSLASRSSSSSTSKPPIAVALINYRLSPYPEQREKTGPLSHPAHIEDVHAALRYLLLQRPSTFLDEYQTQNVILGGHSVGAWLVAASMLDPSPSPPSPSSSSLEPVASWSPLNPSSLRAKIHSYILLDGIYDIDFLLDEYPTYSAFIGQAFDPPAFGPAQVPTNGRYQPASIHTWVLGDHYAYSAPSSSNAQSSRDIDDNERTRDPVPRIRIAHSRNDELLTLAQPELARSYLHKLLSARTENPSEWIQIDYDSITKGHFDMLPSQALADYFRAQF</sequence>
<gene>
    <name evidence="4" type="ORF">A4X13_0g3893</name>
</gene>
<proteinExistence type="predicted"/>
<dbReference type="Gene3D" id="3.40.50.1820">
    <property type="entry name" value="alpha/beta hydrolase"/>
    <property type="match status" value="1"/>
</dbReference>